<keyword evidence="3" id="KW-1185">Reference proteome</keyword>
<sequence>MSPASSELRAGPHLHYRPHLHRRYHRRVTSHLQAGLRSHWFRHQRRARHKQVHVTSFLAADLRPQHLLPLRNCELVPNYAVGSIYTVDRDRELADGEKETLLRSLALRARRVRCRKCIARVPIVRKCWPPPGQSSQENHEPTMTLSGPRPPARALTTPARYGTSRADPPRAAAFRMSSATSSEVAGSAGRRVEQEGGVLWLGGLISAQITQDHCECRPSAVYTSRTCDDDGSMYM</sequence>
<feature type="compositionally biased region" description="Polar residues" evidence="1">
    <location>
        <begin position="133"/>
        <end position="145"/>
    </location>
</feature>
<comment type="caution">
    <text evidence="2">The sequence shown here is derived from an EMBL/GenBank/DDBJ whole genome shotgun (WGS) entry which is preliminary data.</text>
</comment>
<gene>
    <name evidence="2" type="ORF">A4X09_0g7718</name>
</gene>
<proteinExistence type="predicted"/>
<dbReference type="Proteomes" id="UP000078113">
    <property type="component" value="Unassembled WGS sequence"/>
</dbReference>
<dbReference type="EMBL" id="LWDG02001075">
    <property type="protein sequence ID" value="KAE8261066.1"/>
    <property type="molecule type" value="Genomic_DNA"/>
</dbReference>
<reference evidence="2" key="2">
    <citation type="journal article" date="2019" name="IMA Fungus">
        <title>Genome sequencing and comparison of five Tilletia species to identify candidate genes for the detection of regulated species infecting wheat.</title>
        <authorList>
            <person name="Nguyen H.D.T."/>
            <person name="Sultana T."/>
            <person name="Kesanakurti P."/>
            <person name="Hambleton S."/>
        </authorList>
    </citation>
    <scope>NUCLEOTIDE SEQUENCE</scope>
    <source>
        <strain evidence="2">DAOMC 236422</strain>
    </source>
</reference>
<organism evidence="2 3">
    <name type="scientific">Tilletia walkeri</name>
    <dbReference type="NCBI Taxonomy" id="117179"/>
    <lineage>
        <taxon>Eukaryota</taxon>
        <taxon>Fungi</taxon>
        <taxon>Dikarya</taxon>
        <taxon>Basidiomycota</taxon>
        <taxon>Ustilaginomycotina</taxon>
        <taxon>Exobasidiomycetes</taxon>
        <taxon>Tilletiales</taxon>
        <taxon>Tilletiaceae</taxon>
        <taxon>Tilletia</taxon>
    </lineage>
</organism>
<evidence type="ECO:0000313" key="3">
    <source>
        <dbReference type="Proteomes" id="UP000078113"/>
    </source>
</evidence>
<name>A0A8X7N2M2_9BASI</name>
<accession>A0A8X7N2M2</accession>
<dbReference type="AlphaFoldDB" id="A0A8X7N2M2"/>
<evidence type="ECO:0000313" key="2">
    <source>
        <dbReference type="EMBL" id="KAE8261066.1"/>
    </source>
</evidence>
<reference evidence="2" key="1">
    <citation type="submission" date="2016-04" db="EMBL/GenBank/DDBJ databases">
        <authorList>
            <person name="Nguyen H.D."/>
            <person name="Samba Siva P."/>
            <person name="Cullis J."/>
            <person name="Levesque C.A."/>
            <person name="Hambleton S."/>
        </authorList>
    </citation>
    <scope>NUCLEOTIDE SEQUENCE</scope>
    <source>
        <strain evidence="2">DAOMC 236422</strain>
    </source>
</reference>
<feature type="region of interest" description="Disordered" evidence="1">
    <location>
        <begin position="129"/>
        <end position="152"/>
    </location>
</feature>
<protein>
    <submittedName>
        <fullName evidence="2">Uncharacterized protein</fullName>
    </submittedName>
</protein>
<evidence type="ECO:0000256" key="1">
    <source>
        <dbReference type="SAM" id="MobiDB-lite"/>
    </source>
</evidence>